<sequence>MLLLLQQVTQGLGQEPGLKHQRQALLRAELRRIWVVKRQTKPKSETSPLHLGRWRRDEVQEAEASRLVTQEQAEKDREDRQEERRLRLKEMQTQLREDMFMQMLERGRTDEEALAIIDRILPL</sequence>
<accession>A0A6A3R0T0</accession>
<reference evidence="9 10" key="1">
    <citation type="submission" date="2018-08" db="EMBL/GenBank/DDBJ databases">
        <title>Genomic investigation of the strawberry pathogen Phytophthora fragariae indicates pathogenicity is determined by transcriptional variation in three key races.</title>
        <authorList>
            <person name="Adams T.M."/>
            <person name="Armitage A.D."/>
            <person name="Sobczyk M.K."/>
            <person name="Bates H.J."/>
            <person name="Dunwell J.M."/>
            <person name="Nellist C.F."/>
            <person name="Harrison R.J."/>
        </authorList>
    </citation>
    <scope>NUCLEOTIDE SEQUENCE [LARGE SCALE GENOMIC DNA]</scope>
    <source>
        <strain evidence="8 10">A4</strain>
        <strain evidence="7 14">BC-23</strain>
        <strain evidence="6 9">NOV-27</strain>
        <strain evidence="5 11">NOV-5</strain>
        <strain evidence="3 12">NOV-71</strain>
        <strain evidence="4 15">ONT-3</strain>
        <strain evidence="2 13">SCRP245</strain>
    </source>
</reference>
<dbReference type="Proteomes" id="UP000488956">
    <property type="component" value="Unassembled WGS sequence"/>
</dbReference>
<evidence type="ECO:0000313" key="8">
    <source>
        <dbReference type="EMBL" id="KAE9274078.1"/>
    </source>
</evidence>
<keyword evidence="9" id="KW-1185">Reference proteome</keyword>
<evidence type="ECO:0000256" key="1">
    <source>
        <dbReference type="SAM" id="MobiDB-lite"/>
    </source>
</evidence>
<evidence type="ECO:0000313" key="4">
    <source>
        <dbReference type="EMBL" id="KAE9070016.1"/>
    </source>
</evidence>
<dbReference type="EMBL" id="QXFX01003281">
    <property type="protein sequence ID" value="KAE9070016.1"/>
    <property type="molecule type" value="Genomic_DNA"/>
</dbReference>
<name>A0A6A3R0T0_9STRA</name>
<gene>
    <name evidence="8" type="ORF">PF001_g27217</name>
    <name evidence="7" type="ORF">PF004_g26679</name>
    <name evidence="6" type="ORF">PF005_g26788</name>
    <name evidence="5" type="ORF">PF006_g26355</name>
    <name evidence="3" type="ORF">PF007_g27601</name>
    <name evidence="4" type="ORF">PF010_g26453</name>
    <name evidence="2" type="ORF">PF011_g26622</name>
</gene>
<dbReference type="AlphaFoldDB" id="A0A6A3R0T0"/>
<dbReference type="EMBL" id="QXGA01003297">
    <property type="protein sequence ID" value="KAE9084977.1"/>
    <property type="molecule type" value="Genomic_DNA"/>
</dbReference>
<comment type="caution">
    <text evidence="5">The sequence shown here is derived from an EMBL/GenBank/DDBJ whole genome shotgun (WGS) entry which is preliminary data.</text>
</comment>
<dbReference type="EMBL" id="QXGE01003637">
    <property type="protein sequence ID" value="KAE9274078.1"/>
    <property type="molecule type" value="Genomic_DNA"/>
</dbReference>
<evidence type="ECO:0000313" key="13">
    <source>
        <dbReference type="Proteomes" id="UP000460718"/>
    </source>
</evidence>
<evidence type="ECO:0000313" key="12">
    <source>
        <dbReference type="Proteomes" id="UP000441208"/>
    </source>
</evidence>
<evidence type="ECO:0000313" key="3">
    <source>
        <dbReference type="EMBL" id="KAE9068649.1"/>
    </source>
</evidence>
<evidence type="ECO:0000313" key="15">
    <source>
        <dbReference type="Proteomes" id="UP000488956"/>
    </source>
</evidence>
<evidence type="ECO:0000313" key="10">
    <source>
        <dbReference type="Proteomes" id="UP000437068"/>
    </source>
</evidence>
<dbReference type="Proteomes" id="UP000460718">
    <property type="component" value="Unassembled WGS sequence"/>
</dbReference>
<dbReference type="Proteomes" id="UP000476176">
    <property type="component" value="Unassembled WGS sequence"/>
</dbReference>
<dbReference type="EMBL" id="QXGC01003612">
    <property type="protein sequence ID" value="KAE9174367.1"/>
    <property type="molecule type" value="Genomic_DNA"/>
</dbReference>
<evidence type="ECO:0000313" key="11">
    <source>
        <dbReference type="Proteomes" id="UP000440732"/>
    </source>
</evidence>
<feature type="region of interest" description="Disordered" evidence="1">
    <location>
        <begin position="61"/>
        <end position="85"/>
    </location>
</feature>
<evidence type="ECO:0000313" key="7">
    <source>
        <dbReference type="EMBL" id="KAE9174367.1"/>
    </source>
</evidence>
<dbReference type="Proteomes" id="UP000441208">
    <property type="component" value="Unassembled WGS sequence"/>
</dbReference>
<dbReference type="Proteomes" id="UP000440732">
    <property type="component" value="Unassembled WGS sequence"/>
</dbReference>
<organism evidence="5 11">
    <name type="scientific">Phytophthora fragariae</name>
    <dbReference type="NCBI Taxonomy" id="53985"/>
    <lineage>
        <taxon>Eukaryota</taxon>
        <taxon>Sar</taxon>
        <taxon>Stramenopiles</taxon>
        <taxon>Oomycota</taxon>
        <taxon>Peronosporomycetes</taxon>
        <taxon>Peronosporales</taxon>
        <taxon>Peronosporaceae</taxon>
        <taxon>Phytophthora</taxon>
    </lineage>
</organism>
<evidence type="ECO:0000313" key="14">
    <source>
        <dbReference type="Proteomes" id="UP000476176"/>
    </source>
</evidence>
<evidence type="ECO:0000313" key="9">
    <source>
        <dbReference type="Proteomes" id="UP000433483"/>
    </source>
</evidence>
<dbReference type="EMBL" id="QXFZ01003507">
    <property type="protein sequence ID" value="KAE9068649.1"/>
    <property type="molecule type" value="Genomic_DNA"/>
</dbReference>
<dbReference type="EMBL" id="QXGB01003183">
    <property type="protein sequence ID" value="KAE9172264.1"/>
    <property type="molecule type" value="Genomic_DNA"/>
</dbReference>
<dbReference type="Proteomes" id="UP000437068">
    <property type="component" value="Unassembled WGS sequence"/>
</dbReference>
<dbReference type="Proteomes" id="UP000433483">
    <property type="component" value="Unassembled WGS sequence"/>
</dbReference>
<protein>
    <submittedName>
        <fullName evidence="5">Uncharacterized protein</fullName>
    </submittedName>
</protein>
<proteinExistence type="predicted"/>
<dbReference type="EMBL" id="QXFW01003583">
    <property type="protein sequence ID" value="KAE8969907.1"/>
    <property type="molecule type" value="Genomic_DNA"/>
</dbReference>
<feature type="compositionally biased region" description="Basic and acidic residues" evidence="1">
    <location>
        <begin position="72"/>
        <end position="85"/>
    </location>
</feature>
<evidence type="ECO:0000313" key="2">
    <source>
        <dbReference type="EMBL" id="KAE8969907.1"/>
    </source>
</evidence>
<evidence type="ECO:0000313" key="5">
    <source>
        <dbReference type="EMBL" id="KAE9084977.1"/>
    </source>
</evidence>
<evidence type="ECO:0000313" key="6">
    <source>
        <dbReference type="EMBL" id="KAE9172264.1"/>
    </source>
</evidence>